<evidence type="ECO:0000313" key="2">
    <source>
        <dbReference type="EMBL" id="OGG11727.1"/>
    </source>
</evidence>
<evidence type="ECO:0000313" key="3">
    <source>
        <dbReference type="Proteomes" id="UP000177268"/>
    </source>
</evidence>
<dbReference type="SUPFAM" id="SSF55608">
    <property type="entry name" value="Homing endonucleases"/>
    <property type="match status" value="1"/>
</dbReference>
<dbReference type="GO" id="GO:0016539">
    <property type="term" value="P:intein-mediated protein splicing"/>
    <property type="evidence" value="ECO:0007669"/>
    <property type="project" value="InterPro"/>
</dbReference>
<accession>A0A1F5ZHZ6</accession>
<dbReference type="PRINTS" id="PR00379">
    <property type="entry name" value="INTEIN"/>
</dbReference>
<dbReference type="STRING" id="1798370.A2Z00_01320"/>
<dbReference type="AlphaFoldDB" id="A0A1F5ZHZ6"/>
<comment type="caution">
    <text evidence="2">The sequence shown here is derived from an EMBL/GenBank/DDBJ whole genome shotgun (WGS) entry which is preliminary data.</text>
</comment>
<feature type="domain" description="DOD-type homing endonuclease" evidence="1">
    <location>
        <begin position="139"/>
        <end position="286"/>
    </location>
</feature>
<protein>
    <recommendedName>
        <fullName evidence="1">DOD-type homing endonuclease domain-containing protein</fullName>
    </recommendedName>
</protein>
<dbReference type="EMBL" id="MFIZ01000017">
    <property type="protein sequence ID" value="OGG11727.1"/>
    <property type="molecule type" value="Genomic_DNA"/>
</dbReference>
<proteinExistence type="predicted"/>
<dbReference type="InterPro" id="IPR004860">
    <property type="entry name" value="LAGLIDADG_dom"/>
</dbReference>
<organism evidence="2 3">
    <name type="scientific">Candidatus Gottesmanbacteria bacterium RBG_13_45_10</name>
    <dbReference type="NCBI Taxonomy" id="1798370"/>
    <lineage>
        <taxon>Bacteria</taxon>
        <taxon>Candidatus Gottesmaniibacteriota</taxon>
    </lineage>
</organism>
<dbReference type="Gene3D" id="3.10.28.10">
    <property type="entry name" value="Homing endonucleases"/>
    <property type="match status" value="1"/>
</dbReference>
<sequence>MNRVFLSRKDAEKYFELIKSQEDLSYFELARLWKINPRTLRDWKNGQYSFPEELSRKVEQRYKIPLPQAAMIENDSDIKARAGKIGAVERMKKYGNPGTPLGRSKGGKISLLTHQKNNNGFKIAKLFPTPQKTSLLAEFIGIMLGDGGLTDYQTRITLNKIDDMDYVDYVKEIANKLFLEYPSLSSGRGKAIDLVISGKNLVDFLISMGLVKGDKIKQKIHIPSWINNRNEWKLSVLRGLFDTDGSVYLDKHYKKNIVYKSICVAYTSYSAPLQSNIYDLLVEFGFFPTISTINRIMLRKKEEVMKFFELVKPGNGKHVGRYRQYLEA</sequence>
<name>A0A1F5ZHZ6_9BACT</name>
<dbReference type="InterPro" id="IPR027434">
    <property type="entry name" value="Homing_endonucl"/>
</dbReference>
<dbReference type="InterPro" id="IPR004042">
    <property type="entry name" value="Intein_endonuc_central"/>
</dbReference>
<dbReference type="GO" id="GO:0004519">
    <property type="term" value="F:endonuclease activity"/>
    <property type="evidence" value="ECO:0007669"/>
    <property type="project" value="InterPro"/>
</dbReference>
<dbReference type="PROSITE" id="PS50819">
    <property type="entry name" value="INTEIN_ENDONUCLEASE"/>
    <property type="match status" value="1"/>
</dbReference>
<evidence type="ECO:0000259" key="1">
    <source>
        <dbReference type="PROSITE" id="PS50819"/>
    </source>
</evidence>
<dbReference type="InterPro" id="IPR006142">
    <property type="entry name" value="INTEIN"/>
</dbReference>
<dbReference type="Pfam" id="PF14528">
    <property type="entry name" value="LAGLIDADG_3"/>
    <property type="match status" value="1"/>
</dbReference>
<gene>
    <name evidence="2" type="ORF">A2Z00_01320</name>
</gene>
<dbReference type="Proteomes" id="UP000177268">
    <property type="component" value="Unassembled WGS sequence"/>
</dbReference>
<reference evidence="2 3" key="1">
    <citation type="journal article" date="2016" name="Nat. Commun.">
        <title>Thousands of microbial genomes shed light on interconnected biogeochemical processes in an aquifer system.</title>
        <authorList>
            <person name="Anantharaman K."/>
            <person name="Brown C.T."/>
            <person name="Hug L.A."/>
            <person name="Sharon I."/>
            <person name="Castelle C.J."/>
            <person name="Probst A.J."/>
            <person name="Thomas B.C."/>
            <person name="Singh A."/>
            <person name="Wilkins M.J."/>
            <person name="Karaoz U."/>
            <person name="Brodie E.L."/>
            <person name="Williams K.H."/>
            <person name="Hubbard S.S."/>
            <person name="Banfield J.F."/>
        </authorList>
    </citation>
    <scope>NUCLEOTIDE SEQUENCE [LARGE SCALE GENOMIC DNA]</scope>
</reference>